<evidence type="ECO:0000313" key="3">
    <source>
        <dbReference type="Proteomes" id="UP001412067"/>
    </source>
</evidence>
<protein>
    <submittedName>
        <fullName evidence="2">Uncharacterized protein</fullName>
    </submittedName>
</protein>
<gene>
    <name evidence="2" type="ORF">KSP40_PGU009933</name>
</gene>
<keyword evidence="1" id="KW-0812">Transmembrane</keyword>
<evidence type="ECO:0000256" key="1">
    <source>
        <dbReference type="SAM" id="Phobius"/>
    </source>
</evidence>
<name>A0ABR2LU87_9ASPA</name>
<evidence type="ECO:0000313" key="2">
    <source>
        <dbReference type="EMBL" id="KAK8950489.1"/>
    </source>
</evidence>
<dbReference type="EMBL" id="JBBWWR010000015">
    <property type="protein sequence ID" value="KAK8950489.1"/>
    <property type="molecule type" value="Genomic_DNA"/>
</dbReference>
<comment type="caution">
    <text evidence="2">The sequence shown here is derived from an EMBL/GenBank/DDBJ whole genome shotgun (WGS) entry which is preliminary data.</text>
</comment>
<keyword evidence="3" id="KW-1185">Reference proteome</keyword>
<reference evidence="2 3" key="1">
    <citation type="journal article" date="2022" name="Nat. Plants">
        <title>Genomes of leafy and leafless Platanthera orchids illuminate the evolution of mycoheterotrophy.</title>
        <authorList>
            <person name="Li M.H."/>
            <person name="Liu K.W."/>
            <person name="Li Z."/>
            <person name="Lu H.C."/>
            <person name="Ye Q.L."/>
            <person name="Zhang D."/>
            <person name="Wang J.Y."/>
            <person name="Li Y.F."/>
            <person name="Zhong Z.M."/>
            <person name="Liu X."/>
            <person name="Yu X."/>
            <person name="Liu D.K."/>
            <person name="Tu X.D."/>
            <person name="Liu B."/>
            <person name="Hao Y."/>
            <person name="Liao X.Y."/>
            <person name="Jiang Y.T."/>
            <person name="Sun W.H."/>
            <person name="Chen J."/>
            <person name="Chen Y.Q."/>
            <person name="Ai Y."/>
            <person name="Zhai J.W."/>
            <person name="Wu S.S."/>
            <person name="Zhou Z."/>
            <person name="Hsiao Y.Y."/>
            <person name="Wu W.L."/>
            <person name="Chen Y.Y."/>
            <person name="Lin Y.F."/>
            <person name="Hsu J.L."/>
            <person name="Li C.Y."/>
            <person name="Wang Z.W."/>
            <person name="Zhao X."/>
            <person name="Zhong W.Y."/>
            <person name="Ma X.K."/>
            <person name="Ma L."/>
            <person name="Huang J."/>
            <person name="Chen G.Z."/>
            <person name="Huang M.Z."/>
            <person name="Huang L."/>
            <person name="Peng D.H."/>
            <person name="Luo Y.B."/>
            <person name="Zou S.Q."/>
            <person name="Chen S.P."/>
            <person name="Lan S."/>
            <person name="Tsai W.C."/>
            <person name="Van de Peer Y."/>
            <person name="Liu Z.J."/>
        </authorList>
    </citation>
    <scope>NUCLEOTIDE SEQUENCE [LARGE SCALE GENOMIC DNA]</scope>
    <source>
        <strain evidence="2">Lor288</strain>
    </source>
</reference>
<dbReference type="Proteomes" id="UP001412067">
    <property type="component" value="Unassembled WGS sequence"/>
</dbReference>
<feature type="transmembrane region" description="Helical" evidence="1">
    <location>
        <begin position="180"/>
        <end position="201"/>
    </location>
</feature>
<accession>A0ABR2LU87</accession>
<keyword evidence="1" id="KW-0472">Membrane</keyword>
<keyword evidence="1" id="KW-1133">Transmembrane helix</keyword>
<sequence length="217" mass="23613">MVSSGASLVILIYTGRLLRRRPRWPLPLLRPGRLLTGCSTADLEYPVPICRTIPPHPGLAAPLTTLACRLLFRLGGSMNDLTFLVDLVSAPGVSSVIMLRRLYTFAGSYSPQSNSRPTPKKPKMAKRELSSTLKNLKVFMQRAAPKESKIEEDEVREPEGSVFSSGDSVSAASRRWYGHCLTALSLGFTLLLGNVLVTYFASGVTYYSDGTGLLSGC</sequence>
<organism evidence="2 3">
    <name type="scientific">Platanthera guangdongensis</name>
    <dbReference type="NCBI Taxonomy" id="2320717"/>
    <lineage>
        <taxon>Eukaryota</taxon>
        <taxon>Viridiplantae</taxon>
        <taxon>Streptophyta</taxon>
        <taxon>Embryophyta</taxon>
        <taxon>Tracheophyta</taxon>
        <taxon>Spermatophyta</taxon>
        <taxon>Magnoliopsida</taxon>
        <taxon>Liliopsida</taxon>
        <taxon>Asparagales</taxon>
        <taxon>Orchidaceae</taxon>
        <taxon>Orchidoideae</taxon>
        <taxon>Orchideae</taxon>
        <taxon>Orchidinae</taxon>
        <taxon>Platanthera</taxon>
    </lineage>
</organism>
<proteinExistence type="predicted"/>